<evidence type="ECO:0000256" key="1">
    <source>
        <dbReference type="SAM" id="MobiDB-lite"/>
    </source>
</evidence>
<sequence length="62" mass="7165">MLRDASRHQHDARHHEGQSSMIAFIDTKTIIEFRCFLSFVSNLDPKKGVGDGYTKTQKKKEE</sequence>
<reference evidence="2 3" key="1">
    <citation type="submission" date="2024-01" db="EMBL/GenBank/DDBJ databases">
        <title>Genome assemblies of Stephania.</title>
        <authorList>
            <person name="Yang L."/>
        </authorList>
    </citation>
    <scope>NUCLEOTIDE SEQUENCE [LARGE SCALE GENOMIC DNA]</scope>
    <source>
        <strain evidence="2">YNDBR</strain>
        <tissue evidence="2">Leaf</tissue>
    </source>
</reference>
<evidence type="ECO:0000313" key="3">
    <source>
        <dbReference type="Proteomes" id="UP001420932"/>
    </source>
</evidence>
<comment type="caution">
    <text evidence="2">The sequence shown here is derived from an EMBL/GenBank/DDBJ whole genome shotgun (WGS) entry which is preliminary data.</text>
</comment>
<organism evidence="2 3">
    <name type="scientific">Stephania yunnanensis</name>
    <dbReference type="NCBI Taxonomy" id="152371"/>
    <lineage>
        <taxon>Eukaryota</taxon>
        <taxon>Viridiplantae</taxon>
        <taxon>Streptophyta</taxon>
        <taxon>Embryophyta</taxon>
        <taxon>Tracheophyta</taxon>
        <taxon>Spermatophyta</taxon>
        <taxon>Magnoliopsida</taxon>
        <taxon>Ranunculales</taxon>
        <taxon>Menispermaceae</taxon>
        <taxon>Menispermoideae</taxon>
        <taxon>Cissampelideae</taxon>
        <taxon>Stephania</taxon>
    </lineage>
</organism>
<dbReference type="EMBL" id="JBBNAF010000004">
    <property type="protein sequence ID" value="KAK9150667.1"/>
    <property type="molecule type" value="Genomic_DNA"/>
</dbReference>
<keyword evidence="3" id="KW-1185">Reference proteome</keyword>
<proteinExistence type="predicted"/>
<feature type="region of interest" description="Disordered" evidence="1">
    <location>
        <begin position="42"/>
        <end position="62"/>
    </location>
</feature>
<dbReference type="AlphaFoldDB" id="A0AAP0PNM1"/>
<name>A0AAP0PNM1_9MAGN</name>
<gene>
    <name evidence="2" type="ORF">Syun_008976</name>
</gene>
<accession>A0AAP0PNM1</accession>
<dbReference type="Proteomes" id="UP001420932">
    <property type="component" value="Unassembled WGS sequence"/>
</dbReference>
<protein>
    <submittedName>
        <fullName evidence="2">Uncharacterized protein</fullName>
    </submittedName>
</protein>
<evidence type="ECO:0000313" key="2">
    <source>
        <dbReference type="EMBL" id="KAK9150667.1"/>
    </source>
</evidence>